<keyword evidence="3" id="KW-1185">Reference proteome</keyword>
<reference evidence="2 3" key="2">
    <citation type="submission" date="2024-05" db="EMBL/GenBank/DDBJ databases">
        <authorList>
            <person name="Chen Y."/>
            <person name="Shah S."/>
            <person name="Dougan E. K."/>
            <person name="Thang M."/>
            <person name="Chan C."/>
        </authorList>
    </citation>
    <scope>NUCLEOTIDE SEQUENCE [LARGE SCALE GENOMIC DNA]</scope>
</reference>
<evidence type="ECO:0000313" key="1">
    <source>
        <dbReference type="EMBL" id="CAI3974235.1"/>
    </source>
</evidence>
<organism evidence="1">
    <name type="scientific">Cladocopium goreaui</name>
    <dbReference type="NCBI Taxonomy" id="2562237"/>
    <lineage>
        <taxon>Eukaryota</taxon>
        <taxon>Sar</taxon>
        <taxon>Alveolata</taxon>
        <taxon>Dinophyceae</taxon>
        <taxon>Suessiales</taxon>
        <taxon>Symbiodiniaceae</taxon>
        <taxon>Cladocopium</taxon>
    </lineage>
</organism>
<name>A0A9P1BKA1_9DINO</name>
<gene>
    <name evidence="1" type="ORF">C1SCF055_LOCUS2656</name>
</gene>
<dbReference type="EMBL" id="CAMXCT020000124">
    <property type="protein sequence ID" value="CAL1127610.1"/>
    <property type="molecule type" value="Genomic_DNA"/>
</dbReference>
<evidence type="ECO:0000313" key="3">
    <source>
        <dbReference type="Proteomes" id="UP001152797"/>
    </source>
</evidence>
<dbReference type="EMBL" id="CAMXCT030000124">
    <property type="protein sequence ID" value="CAL4761547.1"/>
    <property type="molecule type" value="Genomic_DNA"/>
</dbReference>
<dbReference type="Proteomes" id="UP001152797">
    <property type="component" value="Unassembled WGS sequence"/>
</dbReference>
<accession>A0A9P1BKA1</accession>
<comment type="caution">
    <text evidence="1">The sequence shown here is derived from an EMBL/GenBank/DDBJ whole genome shotgun (WGS) entry which is preliminary data.</text>
</comment>
<reference evidence="1" key="1">
    <citation type="submission" date="2022-10" db="EMBL/GenBank/DDBJ databases">
        <authorList>
            <person name="Chen Y."/>
            <person name="Dougan E. K."/>
            <person name="Chan C."/>
            <person name="Rhodes N."/>
            <person name="Thang M."/>
        </authorList>
    </citation>
    <scope>NUCLEOTIDE SEQUENCE</scope>
</reference>
<dbReference type="EMBL" id="CAMXCT010000124">
    <property type="protein sequence ID" value="CAI3974235.1"/>
    <property type="molecule type" value="Genomic_DNA"/>
</dbReference>
<sequence>MADTTTERERMLSAYVGEGVVPTKKTWPVFTKEQDRVQLPITDYALAAISCAAVHSRRAGGSGPEVPAEPKVRLARVGFGAWTSTNAKPTG</sequence>
<evidence type="ECO:0000313" key="2">
    <source>
        <dbReference type="EMBL" id="CAL4761547.1"/>
    </source>
</evidence>
<dbReference type="AlphaFoldDB" id="A0A9P1BKA1"/>
<protein>
    <submittedName>
        <fullName evidence="1">Uncharacterized protein</fullName>
    </submittedName>
</protein>
<proteinExistence type="predicted"/>